<dbReference type="InterPro" id="IPR025659">
    <property type="entry name" value="Tubby-like_C"/>
</dbReference>
<gene>
    <name evidence="2" type="ORF">GCM10023081_24460</name>
</gene>
<name>A0ABP7CBB3_9MICC</name>
<comment type="caution">
    <text evidence="2">The sequence shown here is derived from an EMBL/GenBank/DDBJ whole genome shotgun (WGS) entry which is preliminary data.</text>
</comment>
<evidence type="ECO:0000256" key="1">
    <source>
        <dbReference type="ARBA" id="ARBA00005437"/>
    </source>
</evidence>
<accession>A0ABP7CBB3</accession>
<dbReference type="Proteomes" id="UP001500752">
    <property type="component" value="Unassembled WGS sequence"/>
</dbReference>
<organism evidence="2 3">
    <name type="scientific">Arthrobacter ginkgonis</name>
    <dbReference type="NCBI Taxonomy" id="1630594"/>
    <lineage>
        <taxon>Bacteria</taxon>
        <taxon>Bacillati</taxon>
        <taxon>Actinomycetota</taxon>
        <taxon>Actinomycetes</taxon>
        <taxon>Micrococcales</taxon>
        <taxon>Micrococcaceae</taxon>
        <taxon>Arthrobacter</taxon>
    </lineage>
</organism>
<reference evidence="3" key="1">
    <citation type="journal article" date="2019" name="Int. J. Syst. Evol. Microbiol.">
        <title>The Global Catalogue of Microorganisms (GCM) 10K type strain sequencing project: providing services to taxonomists for standard genome sequencing and annotation.</title>
        <authorList>
            <consortium name="The Broad Institute Genomics Platform"/>
            <consortium name="The Broad Institute Genome Sequencing Center for Infectious Disease"/>
            <person name="Wu L."/>
            <person name="Ma J."/>
        </authorList>
    </citation>
    <scope>NUCLEOTIDE SEQUENCE [LARGE SCALE GENOMIC DNA]</scope>
    <source>
        <strain evidence="3">JCM 30742</strain>
    </source>
</reference>
<dbReference type="SUPFAM" id="SSF54518">
    <property type="entry name" value="Tubby C-terminal domain-like"/>
    <property type="match status" value="1"/>
</dbReference>
<comment type="similarity">
    <text evidence="1">Belongs to the LOR family.</text>
</comment>
<dbReference type="Gene3D" id="2.40.160.200">
    <property type="entry name" value="LURP1-related"/>
    <property type="match status" value="1"/>
</dbReference>
<dbReference type="EMBL" id="BAABEO010000017">
    <property type="protein sequence ID" value="GAA3686194.1"/>
    <property type="molecule type" value="Genomic_DNA"/>
</dbReference>
<proteinExistence type="inferred from homology"/>
<sequence length="172" mass="19245">MVVGMGLLRHQPDEPVGERFQMREKLLSIGDDYWIEDDQGRRAYKVNGKAVRIRDTFVLEDAAGNEAASIQERKLSIRDKVDIERGGDTAATVHKALVGLRDRFAIDVKNGADLKAHGNIVDHEYEIERDGRTVATISKKWFRVRESYGVEVAQGEDVPLILAITVAIDSLT</sequence>
<dbReference type="InterPro" id="IPR007612">
    <property type="entry name" value="LOR"/>
</dbReference>
<evidence type="ECO:0000313" key="2">
    <source>
        <dbReference type="EMBL" id="GAA3686194.1"/>
    </source>
</evidence>
<dbReference type="InterPro" id="IPR038595">
    <property type="entry name" value="LOR_sf"/>
</dbReference>
<dbReference type="Pfam" id="PF04525">
    <property type="entry name" value="LOR"/>
    <property type="match status" value="1"/>
</dbReference>
<evidence type="ECO:0000313" key="3">
    <source>
        <dbReference type="Proteomes" id="UP001500752"/>
    </source>
</evidence>
<protein>
    <submittedName>
        <fullName evidence="2">LURP-one-related/scramblase family protein</fullName>
    </submittedName>
</protein>
<keyword evidence="3" id="KW-1185">Reference proteome</keyword>